<evidence type="ECO:0000256" key="1">
    <source>
        <dbReference type="SAM" id="Phobius"/>
    </source>
</evidence>
<accession>A0A8B9JL31</accession>
<dbReference type="Proteomes" id="UP000694621">
    <property type="component" value="Unplaced"/>
</dbReference>
<proteinExistence type="predicted"/>
<keyword evidence="1" id="KW-0812">Transmembrane</keyword>
<sequence length="112" mass="11843">VEGQEGNVGHLHHLETHTRDITDGMAFTTKPCHQNFIATVVGHESGNLLAVLDQLDPDALPNSRVRLLGFNTTDNSFGGGAQIGLLVLFIVPFLLTAVVPQLSGGTKSTTLA</sequence>
<protein>
    <submittedName>
        <fullName evidence="2">Uncharacterized protein</fullName>
    </submittedName>
</protein>
<keyword evidence="1" id="KW-1133">Transmembrane helix</keyword>
<evidence type="ECO:0000313" key="3">
    <source>
        <dbReference type="Proteomes" id="UP000694621"/>
    </source>
</evidence>
<dbReference type="AlphaFoldDB" id="A0A8B9JL31"/>
<feature type="transmembrane region" description="Helical" evidence="1">
    <location>
        <begin position="77"/>
        <end position="99"/>
    </location>
</feature>
<evidence type="ECO:0000313" key="2">
    <source>
        <dbReference type="Ensembl" id="ENSAMXP00005023311.1"/>
    </source>
</evidence>
<keyword evidence="1" id="KW-0472">Membrane</keyword>
<dbReference type="Ensembl" id="ENSAMXT00005025753.1">
    <property type="protein sequence ID" value="ENSAMXP00005023311.1"/>
    <property type="gene ID" value="ENSAMXG00005011972.1"/>
</dbReference>
<name>A0A8B9JL31_ASTMX</name>
<organism evidence="2 3">
    <name type="scientific">Astyanax mexicanus</name>
    <name type="common">Blind cave fish</name>
    <name type="synonym">Astyanax fasciatus mexicanus</name>
    <dbReference type="NCBI Taxonomy" id="7994"/>
    <lineage>
        <taxon>Eukaryota</taxon>
        <taxon>Metazoa</taxon>
        <taxon>Chordata</taxon>
        <taxon>Craniata</taxon>
        <taxon>Vertebrata</taxon>
        <taxon>Euteleostomi</taxon>
        <taxon>Actinopterygii</taxon>
        <taxon>Neopterygii</taxon>
        <taxon>Teleostei</taxon>
        <taxon>Ostariophysi</taxon>
        <taxon>Characiformes</taxon>
        <taxon>Characoidei</taxon>
        <taxon>Acestrorhamphidae</taxon>
        <taxon>Acestrorhamphinae</taxon>
        <taxon>Astyanax</taxon>
    </lineage>
</organism>
<reference evidence="2" key="1">
    <citation type="submission" date="2025-08" db="UniProtKB">
        <authorList>
            <consortium name="Ensembl"/>
        </authorList>
    </citation>
    <scope>IDENTIFICATION</scope>
</reference>